<organism evidence="4 5">
    <name type="scientific">Marinobacterium zhoushanense</name>
    <dbReference type="NCBI Taxonomy" id="1679163"/>
    <lineage>
        <taxon>Bacteria</taxon>
        <taxon>Pseudomonadati</taxon>
        <taxon>Pseudomonadota</taxon>
        <taxon>Gammaproteobacteria</taxon>
        <taxon>Oceanospirillales</taxon>
        <taxon>Oceanospirillaceae</taxon>
        <taxon>Marinobacterium</taxon>
    </lineage>
</organism>
<keyword evidence="2" id="KW-0812">Transmembrane</keyword>
<dbReference type="EMBL" id="BMIJ01000007">
    <property type="protein sequence ID" value="GGC05029.1"/>
    <property type="molecule type" value="Genomic_DNA"/>
</dbReference>
<gene>
    <name evidence="4" type="ORF">GCM10011352_33950</name>
</gene>
<dbReference type="Gene3D" id="2.20.200.10">
    <property type="entry name" value="Outer membrane efflux proteins (OEP)"/>
    <property type="match status" value="1"/>
</dbReference>
<dbReference type="Gene3D" id="1.20.1600.10">
    <property type="entry name" value="Outer membrane efflux proteins (OEP)"/>
    <property type="match status" value="1"/>
</dbReference>
<dbReference type="NCBIfam" id="TIGR01845">
    <property type="entry name" value="outer_NodT"/>
    <property type="match status" value="1"/>
</dbReference>
<proteinExistence type="inferred from homology"/>
<keyword evidence="2" id="KW-1134">Transmembrane beta strand</keyword>
<protein>
    <submittedName>
        <fullName evidence="4">Outer membrane efflux protein</fullName>
    </submittedName>
</protein>
<keyword evidence="3" id="KW-0175">Coiled coil</keyword>
<accession>A0ABQ1KS67</accession>
<dbReference type="PANTHER" id="PTHR30203">
    <property type="entry name" value="OUTER MEMBRANE CATION EFFLUX PROTEIN"/>
    <property type="match status" value="1"/>
</dbReference>
<dbReference type="RefSeq" id="WP_188750509.1">
    <property type="nucleotide sequence ID" value="NZ_BMIJ01000007.1"/>
</dbReference>
<dbReference type="InterPro" id="IPR010131">
    <property type="entry name" value="MdtP/NodT-like"/>
</dbReference>
<dbReference type="SUPFAM" id="SSF56954">
    <property type="entry name" value="Outer membrane efflux proteins (OEP)"/>
    <property type="match status" value="1"/>
</dbReference>
<evidence type="ECO:0000256" key="2">
    <source>
        <dbReference type="RuleBase" id="RU362097"/>
    </source>
</evidence>
<comment type="subcellular location">
    <subcellularLocation>
        <location evidence="2">Cell outer membrane</location>
        <topology evidence="2">Lipid-anchor</topology>
    </subcellularLocation>
</comment>
<dbReference type="InterPro" id="IPR003423">
    <property type="entry name" value="OMP_efflux"/>
</dbReference>
<evidence type="ECO:0000313" key="5">
    <source>
        <dbReference type="Proteomes" id="UP000629025"/>
    </source>
</evidence>
<comment type="caution">
    <text evidence="4">The sequence shown here is derived from an EMBL/GenBank/DDBJ whole genome shotgun (WGS) entry which is preliminary data.</text>
</comment>
<reference evidence="5" key="1">
    <citation type="journal article" date="2019" name="Int. J. Syst. Evol. Microbiol.">
        <title>The Global Catalogue of Microorganisms (GCM) 10K type strain sequencing project: providing services to taxonomists for standard genome sequencing and annotation.</title>
        <authorList>
            <consortium name="The Broad Institute Genomics Platform"/>
            <consortium name="The Broad Institute Genome Sequencing Center for Infectious Disease"/>
            <person name="Wu L."/>
            <person name="Ma J."/>
        </authorList>
    </citation>
    <scope>NUCLEOTIDE SEQUENCE [LARGE SCALE GENOMIC DNA]</scope>
    <source>
        <strain evidence="5">CGMCC 1.15341</strain>
    </source>
</reference>
<dbReference type="Pfam" id="PF02321">
    <property type="entry name" value="OEP"/>
    <property type="match status" value="2"/>
</dbReference>
<keyword evidence="2" id="KW-0449">Lipoprotein</keyword>
<keyword evidence="2" id="KW-0564">Palmitate</keyword>
<keyword evidence="5" id="KW-1185">Reference proteome</keyword>
<evidence type="ECO:0000256" key="1">
    <source>
        <dbReference type="ARBA" id="ARBA00007613"/>
    </source>
</evidence>
<name>A0ABQ1KS67_9GAMM</name>
<sequence length="514" mass="56070">MYIPRPLPTTNTARALTLSVLVLLSGCTTLGPDFEPAKVDAPASWTDWHSGGQSLDELTIDSSTVPAERWWREFEDPVLDRLEQRLLEASPDLQSALLNFTRSRLQRQVAVSARGVAIDASGGANRQKLSEHGAQVRMAAISAPANKDALISALAEPYTLYQVGFDAGWELDLWGRISRRIESAEADSRASAALLAQAWLGLTAELARNYFELRALQRQRALLEAEIANGEDQLALLEANRDAGLVREQALDSQRIQLDELRAGLPPLGRRSVETANAIALMLGGRPGSVGGLLDANGSTNEPIPNTDLSLGLPSELARRRPDIRVAEAQLHAATADIGVAMGDLYPRITLQAGLGLESYEQGAFADWASRRWSIGPGFYLPIFNQGRLKTRVELTKVAQQQAAVSYQQTILKAWQEVDNALSAYSAEQSRYRQLQGKLESALSQHRLIAANRQAGLVDTSVELQAQRQVLLVERQLVESRAALRIQRIAVYKAVGGGIDSQQTTDEQGGEDES</sequence>
<dbReference type="PANTHER" id="PTHR30203:SF25">
    <property type="entry name" value="OUTER MEMBRANE PROTEIN-RELATED"/>
    <property type="match status" value="1"/>
</dbReference>
<evidence type="ECO:0000256" key="3">
    <source>
        <dbReference type="SAM" id="Coils"/>
    </source>
</evidence>
<feature type="coiled-coil region" evidence="3">
    <location>
        <begin position="213"/>
        <end position="240"/>
    </location>
</feature>
<keyword evidence="2" id="KW-0472">Membrane</keyword>
<evidence type="ECO:0000313" key="4">
    <source>
        <dbReference type="EMBL" id="GGC05029.1"/>
    </source>
</evidence>
<dbReference type="PROSITE" id="PS51257">
    <property type="entry name" value="PROKAR_LIPOPROTEIN"/>
    <property type="match status" value="1"/>
</dbReference>
<dbReference type="Proteomes" id="UP000629025">
    <property type="component" value="Unassembled WGS sequence"/>
</dbReference>
<comment type="similarity">
    <text evidence="1 2">Belongs to the outer membrane factor (OMF) (TC 1.B.17) family.</text>
</comment>